<name>G7YAV7_CLOSI</name>
<dbReference type="EMBL" id="DF143012">
    <property type="protein sequence ID" value="GAA50091.1"/>
    <property type="molecule type" value="Genomic_DNA"/>
</dbReference>
<protein>
    <submittedName>
        <fullName evidence="2">Uncharacterized protein</fullName>
    </submittedName>
</protein>
<accession>G7YAV7</accession>
<feature type="region of interest" description="Disordered" evidence="1">
    <location>
        <begin position="104"/>
        <end position="140"/>
    </location>
</feature>
<keyword evidence="3" id="KW-1185">Reference proteome</keyword>
<evidence type="ECO:0000313" key="3">
    <source>
        <dbReference type="Proteomes" id="UP000008909"/>
    </source>
</evidence>
<reference key="2">
    <citation type="submission" date="2011-10" db="EMBL/GenBank/DDBJ databases">
        <title>The genome and transcriptome sequence of Clonorchis sinensis provide insights into the carcinogenic liver fluke.</title>
        <authorList>
            <person name="Wang X."/>
            <person name="Huang Y."/>
            <person name="Chen W."/>
            <person name="Liu H."/>
            <person name="Guo L."/>
            <person name="Chen Y."/>
            <person name="Luo F."/>
            <person name="Zhou W."/>
            <person name="Sun J."/>
            <person name="Mao Q."/>
            <person name="Liang P."/>
            <person name="Zhou C."/>
            <person name="Tian Y."/>
            <person name="Men J."/>
            <person name="Lv X."/>
            <person name="Huang L."/>
            <person name="Zhou J."/>
            <person name="Hu Y."/>
            <person name="Li R."/>
            <person name="Zhang F."/>
            <person name="Lei H."/>
            <person name="Li X."/>
            <person name="Hu X."/>
            <person name="Liang C."/>
            <person name="Xu J."/>
            <person name="Wu Z."/>
            <person name="Yu X."/>
        </authorList>
    </citation>
    <scope>NUCLEOTIDE SEQUENCE</scope>
    <source>
        <strain>Henan</strain>
    </source>
</reference>
<dbReference type="AlphaFoldDB" id="G7YAV7"/>
<proteinExistence type="predicted"/>
<dbReference type="Proteomes" id="UP000008909">
    <property type="component" value="Unassembled WGS sequence"/>
</dbReference>
<gene>
    <name evidence="2" type="ORF">CLF_104061</name>
</gene>
<sequence length="437" mass="48916">DYLTQPMSFSRAHAICIAALKLPPTQYFPIVPTALTVTASYNLEANWTSSPCNTKLMIVLVYQVNQHSFSIINVHDKDVHLVSSESFTSSTLSVPNCHATQRKHEGWATARLPKPRQGKSRDGGQPGSIPALVLPSGGMATRHRKGATAERCLRLRKTHTLCIAIEKLMGLEMKQHFYTRLLECLPDGPMSDNKGVRATAHVRTADTLGVLWLQGFVRLCRSVSVVKHLLPLSTLTQQEYIQNPDIHIVAGENLANLEDDDDIAHIVEDEDEAQVLLTKLTSHTVLRDCLTASITFDTNEYSDSRICCIFPIWYAHLPGIFERRTHIRSHHGAVYTTYKPGDSVLAKRYRNGGEEWTHGYIKRRMGDVIYEVDVQSATWVRRAGQLRPEHVALATSDNSVPLGMLLAKFELPSTRAPCSDGQTTIRIYMHTKMVDQP</sequence>
<organism evidence="2 3">
    <name type="scientific">Clonorchis sinensis</name>
    <name type="common">Chinese liver fluke</name>
    <dbReference type="NCBI Taxonomy" id="79923"/>
    <lineage>
        <taxon>Eukaryota</taxon>
        <taxon>Metazoa</taxon>
        <taxon>Spiralia</taxon>
        <taxon>Lophotrochozoa</taxon>
        <taxon>Platyhelminthes</taxon>
        <taxon>Trematoda</taxon>
        <taxon>Digenea</taxon>
        <taxon>Opisthorchiida</taxon>
        <taxon>Opisthorchiata</taxon>
        <taxon>Opisthorchiidae</taxon>
        <taxon>Clonorchis</taxon>
    </lineage>
</organism>
<evidence type="ECO:0000313" key="2">
    <source>
        <dbReference type="EMBL" id="GAA50091.1"/>
    </source>
</evidence>
<reference evidence="2" key="1">
    <citation type="journal article" date="2011" name="Genome Biol.">
        <title>The draft genome of the carcinogenic human liver fluke Clonorchis sinensis.</title>
        <authorList>
            <person name="Wang X."/>
            <person name="Chen W."/>
            <person name="Huang Y."/>
            <person name="Sun J."/>
            <person name="Men J."/>
            <person name="Liu H."/>
            <person name="Luo F."/>
            <person name="Guo L."/>
            <person name="Lv X."/>
            <person name="Deng C."/>
            <person name="Zhou C."/>
            <person name="Fan Y."/>
            <person name="Li X."/>
            <person name="Huang L."/>
            <person name="Hu Y."/>
            <person name="Liang C."/>
            <person name="Hu X."/>
            <person name="Xu J."/>
            <person name="Yu X."/>
        </authorList>
    </citation>
    <scope>NUCLEOTIDE SEQUENCE [LARGE SCALE GENOMIC DNA]</scope>
    <source>
        <strain evidence="2">Henan</strain>
    </source>
</reference>
<evidence type="ECO:0000256" key="1">
    <source>
        <dbReference type="SAM" id="MobiDB-lite"/>
    </source>
</evidence>
<feature type="non-terminal residue" evidence="2">
    <location>
        <position position="1"/>
    </location>
</feature>